<evidence type="ECO:0000256" key="12">
    <source>
        <dbReference type="PROSITE-ProRule" id="PRU00502"/>
    </source>
</evidence>
<dbReference type="SUPFAM" id="SSF143791">
    <property type="entry name" value="DUSP-like"/>
    <property type="match status" value="2"/>
</dbReference>
<evidence type="ECO:0000259" key="16">
    <source>
        <dbReference type="PROSITE" id="PS50271"/>
    </source>
</evidence>
<evidence type="ECO:0000256" key="2">
    <source>
        <dbReference type="ARBA" id="ARBA00004300"/>
    </source>
</evidence>
<feature type="domain" description="USP" evidence="15">
    <location>
        <begin position="124"/>
        <end position="590"/>
    </location>
</feature>
<gene>
    <name evidence="18" type="ORF">RUM43_012565</name>
</gene>
<evidence type="ECO:0000256" key="7">
    <source>
        <dbReference type="ARBA" id="ARBA00022723"/>
    </source>
</evidence>
<comment type="subcellular location">
    <subcellularLocation>
        <location evidence="2">Cytoplasm</location>
        <location evidence="2">Cytoskeleton</location>
        <location evidence="2">Microtubule organizing center</location>
        <location evidence="2">Centrosome</location>
    </subcellularLocation>
    <subcellularLocation>
        <location evidence="3">Cytoplasm</location>
        <location evidence="3">Perinuclear region</location>
    </subcellularLocation>
</comment>
<evidence type="ECO:0000256" key="10">
    <source>
        <dbReference type="ARBA" id="ARBA00022833"/>
    </source>
</evidence>
<dbReference type="Gene3D" id="3.30.2230.10">
    <property type="entry name" value="DUSP-like"/>
    <property type="match status" value="2"/>
</dbReference>
<dbReference type="GO" id="GO:0006508">
    <property type="term" value="P:proteolysis"/>
    <property type="evidence" value="ECO:0007669"/>
    <property type="project" value="UniProtKB-KW"/>
</dbReference>
<dbReference type="SMART" id="SM00695">
    <property type="entry name" value="DUSP"/>
    <property type="match status" value="2"/>
</dbReference>
<keyword evidence="8" id="KW-0677">Repeat</keyword>
<keyword evidence="13" id="KW-0833">Ubl conjugation pathway</keyword>
<evidence type="ECO:0000256" key="14">
    <source>
        <dbReference type="SAM" id="MobiDB-lite"/>
    </source>
</evidence>
<evidence type="ECO:0000259" key="15">
    <source>
        <dbReference type="PROSITE" id="PS50235"/>
    </source>
</evidence>
<evidence type="ECO:0000256" key="5">
    <source>
        <dbReference type="ARBA" id="ARBA00022490"/>
    </source>
</evidence>
<dbReference type="Pfam" id="PF00443">
    <property type="entry name" value="UCH"/>
    <property type="match status" value="1"/>
</dbReference>
<keyword evidence="6" id="KW-0254">Endocytosis</keyword>
<dbReference type="InterPro" id="IPR013083">
    <property type="entry name" value="Znf_RING/FYVE/PHD"/>
</dbReference>
<evidence type="ECO:0000256" key="13">
    <source>
        <dbReference type="RuleBase" id="RU366025"/>
    </source>
</evidence>
<dbReference type="InterPro" id="IPR038765">
    <property type="entry name" value="Papain-like_cys_pep_sf"/>
</dbReference>
<evidence type="ECO:0000256" key="9">
    <source>
        <dbReference type="ARBA" id="ARBA00022771"/>
    </source>
</evidence>
<dbReference type="GO" id="GO:0005813">
    <property type="term" value="C:centrosome"/>
    <property type="evidence" value="ECO:0007669"/>
    <property type="project" value="UniProtKB-SubCell"/>
</dbReference>
<dbReference type="PROSITE" id="PS50271">
    <property type="entry name" value="ZF_UBP"/>
    <property type="match status" value="1"/>
</dbReference>
<dbReference type="GO" id="GO:0048471">
    <property type="term" value="C:perinuclear region of cytoplasm"/>
    <property type="evidence" value="ECO:0007669"/>
    <property type="project" value="UniProtKB-SubCell"/>
</dbReference>
<keyword evidence="13" id="KW-0378">Hydrolase</keyword>
<evidence type="ECO:0000256" key="8">
    <source>
        <dbReference type="ARBA" id="ARBA00022737"/>
    </source>
</evidence>
<keyword evidence="13" id="KW-0788">Thiol protease</keyword>
<dbReference type="SUPFAM" id="SSF57850">
    <property type="entry name" value="RING/U-box"/>
    <property type="match status" value="1"/>
</dbReference>
<evidence type="ECO:0000256" key="3">
    <source>
        <dbReference type="ARBA" id="ARBA00004556"/>
    </source>
</evidence>
<reference evidence="18 19" key="1">
    <citation type="submission" date="2023-10" db="EMBL/GenBank/DDBJ databases">
        <title>Genomes of two closely related lineages of the louse Polyplax serrata with different host specificities.</title>
        <authorList>
            <person name="Martinu J."/>
            <person name="Tarabai H."/>
            <person name="Stefka J."/>
            <person name="Hypsa V."/>
        </authorList>
    </citation>
    <scope>NUCLEOTIDE SEQUENCE [LARGE SCALE GENOMIC DNA]</scope>
    <source>
        <strain evidence="18">HR10_N</strain>
    </source>
</reference>
<dbReference type="Gene3D" id="3.90.70.10">
    <property type="entry name" value="Cysteine proteinases"/>
    <property type="match status" value="1"/>
</dbReference>
<evidence type="ECO:0000256" key="6">
    <source>
        <dbReference type="ARBA" id="ARBA00022583"/>
    </source>
</evidence>
<dbReference type="EMBL" id="JAWJWE010000006">
    <property type="protein sequence ID" value="KAK6632826.1"/>
    <property type="molecule type" value="Genomic_DNA"/>
</dbReference>
<evidence type="ECO:0000256" key="11">
    <source>
        <dbReference type="ARBA" id="ARBA00023212"/>
    </source>
</evidence>
<dbReference type="SUPFAM" id="SSF54001">
    <property type="entry name" value="Cysteine proteinases"/>
    <property type="match status" value="1"/>
</dbReference>
<dbReference type="InterPro" id="IPR028889">
    <property type="entry name" value="USP"/>
</dbReference>
<protein>
    <recommendedName>
        <fullName evidence="13">Ubiquitin carboxyl-terminal hydrolase</fullName>
        <ecNumber evidence="13">3.4.19.12</ecNumber>
    </recommendedName>
</protein>
<dbReference type="GO" id="GO:0006897">
    <property type="term" value="P:endocytosis"/>
    <property type="evidence" value="ECO:0007669"/>
    <property type="project" value="UniProtKB-KW"/>
</dbReference>
<feature type="domain" description="DUSP" evidence="17">
    <location>
        <begin position="588"/>
        <end position="685"/>
    </location>
</feature>
<dbReference type="GO" id="GO:0004843">
    <property type="term" value="F:cysteine-type deubiquitinase activity"/>
    <property type="evidence" value="ECO:0007669"/>
    <property type="project" value="UniProtKB-UniRule"/>
</dbReference>
<dbReference type="PROSITE" id="PS00972">
    <property type="entry name" value="USP_1"/>
    <property type="match status" value="1"/>
</dbReference>
<dbReference type="Gene3D" id="3.30.40.10">
    <property type="entry name" value="Zinc/RING finger domain, C3HC4 (zinc finger)"/>
    <property type="match status" value="1"/>
</dbReference>
<feature type="region of interest" description="Disordered" evidence="14">
    <location>
        <begin position="861"/>
        <end position="883"/>
    </location>
</feature>
<dbReference type="EC" id="3.4.19.12" evidence="13"/>
<dbReference type="PANTHER" id="PTHR21646">
    <property type="entry name" value="UBIQUITIN CARBOXYL-TERMINAL HYDROLASE"/>
    <property type="match status" value="1"/>
</dbReference>
<sequence length="991" mass="112639">MSGFDVCQHVLNTPYYSDVDLERLRDLGRCGNCDFHGRNLWLCLGKDCGRVLCGDSQLDHSTLHFLTNKTHCIHQNLSTLRLWCYLCSTEVFLNSQQSSTVRTWSEDLNNTDVKVAFLKNRKPKGLQNIGNTCYMNAALQALCNTTPLSQYFLQCLVLASNHEKPALSNNFQRLVQEMWQRNSPGFIVPSGILYGIRNVHPMFRGYQQHDTQEFLRCFMDQLHEELKEPMRDSMTHRLTASSVQHELRTNYSDNEEIHEEDAKNRGEIVEGGASSGSQSEAEYETCDSGVSERSSLSDEGERKSVKRKHSHSSSPPSRCRLTTRSYASYKQTTQQSSPVKSKKKPVKYKSIISDLFDGKLLSSVQCLTCNKISTRVETFQDLSLPIPSRDHVTMLHQGSLTPQSISNCNDVYKGKPVALNDLQGWVSWIWEWMKSWFWGPTVSLHDCLAAFFSADELKGDNMYSCEKCSKLRNGVKYSKVLDLPEVLCIHLKRFRHELAFSSKINSFVNFPLTGLNMRPYIHKDCKSEVTSYDLSSVICHHGTANGGHYTCYALSLFTGEWYELDDQCVTQVAPETVSNVECYVLFYRKSNEKMEKIRNKVRELISYKNKEPSLMEFYVSKQWVNKLNTFAEPGPIDNSDFLCAHGGVHPSKVAIVDKLSTVLSQNVWEYLYATSTKDTSQRSNTGNNMQQLLCTLDFVYRFGGGPACNRLYICSVCQQEQEALRQRTQYELCQYLTLHQEFQQDESPPVIYGLSMQWFRQWQSFVQNTISDPPGPIDNTPIIANVNGQKTIKRDANYGQVSQELWNFFKSVYGGGPELIIKQSQWSSSRNSSGISIDKEVSPIQPSKAKSVDSLPINNASVSSHGNSLHSPVCNTRSSRTHSASSDNITLKMAAMNAVVSHRKQHSLGSLKVDRNSHAEDDVFKKGGNQRRESRQGEEFVMTCQENYPTVEADNEELDEYSYCPAFTPDELDAYIPFRKSIRHPDSYASQ</sequence>
<keyword evidence="5" id="KW-0963">Cytoplasm</keyword>
<evidence type="ECO:0000313" key="18">
    <source>
        <dbReference type="EMBL" id="KAK6632826.1"/>
    </source>
</evidence>
<keyword evidence="11" id="KW-0206">Cytoskeleton</keyword>
<keyword evidence="13" id="KW-0645">Protease</keyword>
<dbReference type="Pfam" id="PF02148">
    <property type="entry name" value="zf-UBP"/>
    <property type="match status" value="1"/>
</dbReference>
<proteinExistence type="inferred from homology"/>
<dbReference type="PANTHER" id="PTHR21646:SF86">
    <property type="entry name" value="UBIQUITIN CARBOXYL-TERMINAL HYDROLASE"/>
    <property type="match status" value="1"/>
</dbReference>
<dbReference type="InterPro" id="IPR035927">
    <property type="entry name" value="DUSP-like_sf"/>
</dbReference>
<dbReference type="InterPro" id="IPR001394">
    <property type="entry name" value="Peptidase_C19_UCH"/>
</dbReference>
<accession>A0AAN8NY57</accession>
<feature type="domain" description="UBP-type" evidence="16">
    <location>
        <begin position="5"/>
        <end position="122"/>
    </location>
</feature>
<keyword evidence="7" id="KW-0479">Metal-binding</keyword>
<dbReference type="Proteomes" id="UP001372834">
    <property type="component" value="Unassembled WGS sequence"/>
</dbReference>
<comment type="catalytic activity">
    <reaction evidence="1 13">
        <text>Thiol-dependent hydrolysis of ester, thioester, amide, peptide and isopeptide bonds formed by the C-terminal Gly of ubiquitin (a 76-residue protein attached to proteins as an intracellular targeting signal).</text>
        <dbReference type="EC" id="3.4.19.12"/>
    </reaction>
</comment>
<dbReference type="Pfam" id="PF06337">
    <property type="entry name" value="DUSP"/>
    <property type="match status" value="2"/>
</dbReference>
<comment type="similarity">
    <text evidence="4">Belongs to the peptidase C19 family. USP20/USP33 subfamily.</text>
</comment>
<evidence type="ECO:0000256" key="1">
    <source>
        <dbReference type="ARBA" id="ARBA00000707"/>
    </source>
</evidence>
<dbReference type="CDD" id="cd02674">
    <property type="entry name" value="Peptidase_C19R"/>
    <property type="match status" value="1"/>
</dbReference>
<dbReference type="GO" id="GO:0016579">
    <property type="term" value="P:protein deubiquitination"/>
    <property type="evidence" value="ECO:0007669"/>
    <property type="project" value="InterPro"/>
</dbReference>
<evidence type="ECO:0000313" key="19">
    <source>
        <dbReference type="Proteomes" id="UP001372834"/>
    </source>
</evidence>
<dbReference type="PROSITE" id="PS50235">
    <property type="entry name" value="USP_3"/>
    <property type="match status" value="1"/>
</dbReference>
<dbReference type="InterPro" id="IPR050185">
    <property type="entry name" value="Ub_carboxyl-term_hydrolase"/>
</dbReference>
<name>A0AAN8NY57_POLSC</name>
<feature type="domain" description="DUSP" evidence="17">
    <location>
        <begin position="721"/>
        <end position="825"/>
    </location>
</feature>
<feature type="region of interest" description="Disordered" evidence="14">
    <location>
        <begin position="238"/>
        <end position="323"/>
    </location>
</feature>
<comment type="caution">
    <text evidence="18">The sequence shown here is derived from an EMBL/GenBank/DDBJ whole genome shotgun (WGS) entry which is preliminary data.</text>
</comment>
<feature type="compositionally biased region" description="Polar residues" evidence="14">
    <location>
        <begin position="238"/>
        <end position="252"/>
    </location>
</feature>
<keyword evidence="9 12" id="KW-0863">Zinc-finger</keyword>
<dbReference type="InterPro" id="IPR001607">
    <property type="entry name" value="Znf_UBP"/>
</dbReference>
<dbReference type="InterPro" id="IPR018200">
    <property type="entry name" value="USP_CS"/>
</dbReference>
<dbReference type="PROSITE" id="PS51283">
    <property type="entry name" value="DUSP"/>
    <property type="match status" value="2"/>
</dbReference>
<evidence type="ECO:0000256" key="4">
    <source>
        <dbReference type="ARBA" id="ARBA00008269"/>
    </source>
</evidence>
<dbReference type="PROSITE" id="PS00973">
    <property type="entry name" value="USP_2"/>
    <property type="match status" value="1"/>
</dbReference>
<feature type="compositionally biased region" description="Low complexity" evidence="14">
    <location>
        <begin position="270"/>
        <end position="280"/>
    </location>
</feature>
<keyword evidence="10" id="KW-0862">Zinc</keyword>
<dbReference type="GO" id="GO:0008270">
    <property type="term" value="F:zinc ion binding"/>
    <property type="evidence" value="ECO:0007669"/>
    <property type="project" value="UniProtKB-KW"/>
</dbReference>
<dbReference type="AlphaFoldDB" id="A0AAN8NY57"/>
<organism evidence="18 19">
    <name type="scientific">Polyplax serrata</name>
    <name type="common">Common mouse louse</name>
    <dbReference type="NCBI Taxonomy" id="468196"/>
    <lineage>
        <taxon>Eukaryota</taxon>
        <taxon>Metazoa</taxon>
        <taxon>Ecdysozoa</taxon>
        <taxon>Arthropoda</taxon>
        <taxon>Hexapoda</taxon>
        <taxon>Insecta</taxon>
        <taxon>Pterygota</taxon>
        <taxon>Neoptera</taxon>
        <taxon>Paraneoptera</taxon>
        <taxon>Psocodea</taxon>
        <taxon>Troctomorpha</taxon>
        <taxon>Phthiraptera</taxon>
        <taxon>Anoplura</taxon>
        <taxon>Polyplacidae</taxon>
        <taxon>Polyplax</taxon>
    </lineage>
</organism>
<dbReference type="InterPro" id="IPR006615">
    <property type="entry name" value="Pept_C19_DUSP"/>
</dbReference>
<evidence type="ECO:0000259" key="17">
    <source>
        <dbReference type="PROSITE" id="PS51283"/>
    </source>
</evidence>